<dbReference type="SMART" id="SM00823">
    <property type="entry name" value="PKS_PP"/>
    <property type="match status" value="1"/>
</dbReference>
<dbReference type="Pfam" id="PF08242">
    <property type="entry name" value="Methyltransf_12"/>
    <property type="match status" value="1"/>
</dbReference>
<reference evidence="5" key="1">
    <citation type="journal article" date="2014" name="Int. J. Syst. Evol. Microbiol.">
        <title>Complete genome sequence of Corynebacterium casei LMG S-19264T (=DSM 44701T), isolated from a smear-ripened cheese.</title>
        <authorList>
            <consortium name="US DOE Joint Genome Institute (JGI-PGF)"/>
            <person name="Walter F."/>
            <person name="Albersmeier A."/>
            <person name="Kalinowski J."/>
            <person name="Ruckert C."/>
        </authorList>
    </citation>
    <scope>NUCLEOTIDE SEQUENCE</scope>
    <source>
        <strain evidence="5">CGMCC 4.7299</strain>
    </source>
</reference>
<dbReference type="Pfam" id="PF00501">
    <property type="entry name" value="AMP-binding"/>
    <property type="match status" value="1"/>
</dbReference>
<dbReference type="Proteomes" id="UP000656042">
    <property type="component" value="Unassembled WGS sequence"/>
</dbReference>
<feature type="compositionally biased region" description="Low complexity" evidence="3">
    <location>
        <begin position="914"/>
        <end position="933"/>
    </location>
</feature>
<dbReference type="InterPro" id="IPR010071">
    <property type="entry name" value="AA_adenyl_dom"/>
</dbReference>
<dbReference type="InterPro" id="IPR013217">
    <property type="entry name" value="Methyltransf_12"/>
</dbReference>
<comment type="caution">
    <text evidence="5">The sequence shown here is derived from an EMBL/GenBank/DDBJ whole genome shotgun (WGS) entry which is preliminary data.</text>
</comment>
<dbReference type="PANTHER" id="PTHR45527">
    <property type="entry name" value="NONRIBOSOMAL PEPTIDE SYNTHETASE"/>
    <property type="match status" value="1"/>
</dbReference>
<dbReference type="PROSITE" id="PS50075">
    <property type="entry name" value="CARRIER"/>
    <property type="match status" value="1"/>
</dbReference>
<dbReference type="Gene3D" id="3.40.50.980">
    <property type="match status" value="2"/>
</dbReference>
<name>A0A8J3BTM4_9ACTN</name>
<feature type="compositionally biased region" description="Acidic residues" evidence="3">
    <location>
        <begin position="125"/>
        <end position="142"/>
    </location>
</feature>
<protein>
    <recommendedName>
        <fullName evidence="4">Carrier domain-containing protein</fullName>
    </recommendedName>
</protein>
<dbReference type="InterPro" id="IPR009081">
    <property type="entry name" value="PP-bd_ACP"/>
</dbReference>
<evidence type="ECO:0000259" key="4">
    <source>
        <dbReference type="PROSITE" id="PS50075"/>
    </source>
</evidence>
<dbReference type="SUPFAM" id="SSF53335">
    <property type="entry name" value="S-adenosyl-L-methionine-dependent methyltransferases"/>
    <property type="match status" value="1"/>
</dbReference>
<feature type="region of interest" description="Disordered" evidence="3">
    <location>
        <begin position="911"/>
        <end position="934"/>
    </location>
</feature>
<feature type="compositionally biased region" description="Basic residues" evidence="3">
    <location>
        <begin position="1025"/>
        <end position="1036"/>
    </location>
</feature>
<dbReference type="InterPro" id="IPR000873">
    <property type="entry name" value="AMP-dep_synth/lig_dom"/>
</dbReference>
<dbReference type="InterPro" id="IPR036736">
    <property type="entry name" value="ACP-like_sf"/>
</dbReference>
<proteinExistence type="predicted"/>
<dbReference type="GO" id="GO:0005737">
    <property type="term" value="C:cytoplasm"/>
    <property type="evidence" value="ECO:0007669"/>
    <property type="project" value="TreeGrafter"/>
</dbReference>
<evidence type="ECO:0000313" key="5">
    <source>
        <dbReference type="EMBL" id="GGK76599.1"/>
    </source>
</evidence>
<keyword evidence="1" id="KW-0596">Phosphopantetheine</keyword>
<dbReference type="AlphaFoldDB" id="A0A8J3BTM4"/>
<evidence type="ECO:0000313" key="6">
    <source>
        <dbReference type="Proteomes" id="UP000656042"/>
    </source>
</evidence>
<dbReference type="InterPro" id="IPR020806">
    <property type="entry name" value="PKS_PP-bd"/>
</dbReference>
<feature type="region of interest" description="Disordered" evidence="3">
    <location>
        <begin position="1002"/>
        <end position="1036"/>
    </location>
</feature>
<reference evidence="5" key="2">
    <citation type="submission" date="2020-09" db="EMBL/GenBank/DDBJ databases">
        <authorList>
            <person name="Sun Q."/>
            <person name="Zhou Y."/>
        </authorList>
    </citation>
    <scope>NUCLEOTIDE SEQUENCE</scope>
    <source>
        <strain evidence="5">CGMCC 4.7299</strain>
    </source>
</reference>
<dbReference type="CDD" id="cd02440">
    <property type="entry name" value="AdoMet_MTases"/>
    <property type="match status" value="1"/>
</dbReference>
<dbReference type="InterPro" id="IPR029063">
    <property type="entry name" value="SAM-dependent_MTases_sf"/>
</dbReference>
<dbReference type="InterPro" id="IPR045851">
    <property type="entry name" value="AMP-bd_C_sf"/>
</dbReference>
<dbReference type="SUPFAM" id="SSF56801">
    <property type="entry name" value="Acetyl-CoA synthetase-like"/>
    <property type="match status" value="1"/>
</dbReference>
<dbReference type="Gene3D" id="3.40.50.150">
    <property type="entry name" value="Vaccinia Virus protein VP39"/>
    <property type="match status" value="1"/>
</dbReference>
<dbReference type="NCBIfam" id="TIGR01733">
    <property type="entry name" value="AA-adenyl-dom"/>
    <property type="match status" value="1"/>
</dbReference>
<organism evidence="5 6">
    <name type="scientific">Mangrovihabitans endophyticus</name>
    <dbReference type="NCBI Taxonomy" id="1751298"/>
    <lineage>
        <taxon>Bacteria</taxon>
        <taxon>Bacillati</taxon>
        <taxon>Actinomycetota</taxon>
        <taxon>Actinomycetes</taxon>
        <taxon>Micromonosporales</taxon>
        <taxon>Micromonosporaceae</taxon>
        <taxon>Mangrovihabitans</taxon>
    </lineage>
</organism>
<dbReference type="PANTHER" id="PTHR45527:SF1">
    <property type="entry name" value="FATTY ACID SYNTHASE"/>
    <property type="match status" value="1"/>
</dbReference>
<dbReference type="GO" id="GO:0044550">
    <property type="term" value="P:secondary metabolite biosynthetic process"/>
    <property type="evidence" value="ECO:0007669"/>
    <property type="project" value="TreeGrafter"/>
</dbReference>
<dbReference type="Gene3D" id="3.30.300.30">
    <property type="match status" value="2"/>
</dbReference>
<sequence length="1036" mass="110227">MSRVEERFAATAARVPDAVAVCDGPARMRYRELADEAGRLAADLRRRGAGRGALVALVLDRGLDLVVAMLAVLKTGAAFVPVDPDLPAARIGFLLDDSGAALVLTLRRWHARVPSGPFAVRCLDDGPDDPAPDDPAPDDPALEDAGAAGGAEDLAYLMYTSGSTGTPNGSRIAHRSVVRLVCDTDYVRIGAPDRVANVTSVGFDPVMFEIWGALLNGACLVVLPPDRVLDPGALAADLRAHRISVLWLTAGLFHMTAAAEPGAFAGLSDLLVGGEPVDAHWIRRVLAAGPPRRLLNAYGPTEATTFAAWHLVRRLAPQARTVPIGRPVAGARLYLLDELRRPVPAGVTGEIYIGGAGVARGYHNRPALTAQRFVPDPFAGRPDAVMFRSGDLGRRRPDGEVEYLGRRDRQIKLDGVRIEPGEIETALRGCAGVRECVVAPYRDPADVPRLAAYVVPEPDPPDGPRRDGAASVQRWRELYDEVIYARLGAETPTGDDPTFNLASWVSSYTGSPLPAGQMREQVTQTVERVLALRPERVLDIGCGTGLLLFRVAPHCSAYLGTDLSATAVRHVNALLDRHRPALPQARAERRAADDVTGLPPGDFDVVVLSSVVQHFPDAGYLLRVLAGALDMVGDGGWIYLADVRSLPLLEAFHSSVALHRAAEQTPAATVRGAAHRRLRQEPELVLDPRFFTALAAWDARVRTVHLHLKRGKHDNELTRFRYDVLLRVGDPARGPRPATEPLWLPWRGLAELTAAARLRPRPPVLGVRGVPNARVLACVEQSRLLAAGASATAGRVRAAAARRCAGRGVHPETLWTLGGRLSWSVEVCCPADGDPETCDVVLHDTGAAMVPARHTGGADPRAYANHPRSMPATTPTAAGLRRELAHRLPAALVPSAIIMLDRVPLTPNGKVDRAALPAPEPAATTSPPGGADARGATERAVTAAFAKALGLDRVGATDNFFDLGGTSLAASAVAARLRRDLGADVSVVYLFDTPTARGLAATIDRADATGPPGDGGRDDPAWARGRARRHRSGGAT</sequence>
<dbReference type="CDD" id="cd12117">
    <property type="entry name" value="A_NRPS_Srf_like"/>
    <property type="match status" value="1"/>
</dbReference>
<feature type="domain" description="Carrier" evidence="4">
    <location>
        <begin position="932"/>
        <end position="1007"/>
    </location>
</feature>
<keyword evidence="2" id="KW-0597">Phosphoprotein</keyword>
<dbReference type="FunFam" id="2.30.38.10:FF:000001">
    <property type="entry name" value="Non-ribosomal peptide synthetase PvdI"/>
    <property type="match status" value="1"/>
</dbReference>
<dbReference type="Gene3D" id="2.30.38.10">
    <property type="entry name" value="Luciferase, Domain 3"/>
    <property type="match status" value="1"/>
</dbReference>
<dbReference type="Gene3D" id="3.40.50.1820">
    <property type="entry name" value="alpha/beta hydrolase"/>
    <property type="match status" value="1"/>
</dbReference>
<gene>
    <name evidence="5" type="ORF">GCM10012284_08240</name>
</gene>
<feature type="region of interest" description="Disordered" evidence="3">
    <location>
        <begin position="124"/>
        <end position="144"/>
    </location>
</feature>
<dbReference type="RefSeq" id="WP_189077626.1">
    <property type="nucleotide sequence ID" value="NZ_BMMX01000001.1"/>
</dbReference>
<evidence type="ECO:0000256" key="2">
    <source>
        <dbReference type="ARBA" id="ARBA00022553"/>
    </source>
</evidence>
<evidence type="ECO:0000256" key="3">
    <source>
        <dbReference type="SAM" id="MobiDB-lite"/>
    </source>
</evidence>
<dbReference type="InterPro" id="IPR029058">
    <property type="entry name" value="AB_hydrolase_fold"/>
</dbReference>
<dbReference type="Pfam" id="PF00550">
    <property type="entry name" value="PP-binding"/>
    <property type="match status" value="1"/>
</dbReference>
<dbReference type="SUPFAM" id="SSF47336">
    <property type="entry name" value="ACP-like"/>
    <property type="match status" value="1"/>
</dbReference>
<evidence type="ECO:0000256" key="1">
    <source>
        <dbReference type="ARBA" id="ARBA00022450"/>
    </source>
</evidence>
<keyword evidence="6" id="KW-1185">Reference proteome</keyword>
<dbReference type="GO" id="GO:0031177">
    <property type="term" value="F:phosphopantetheine binding"/>
    <property type="evidence" value="ECO:0007669"/>
    <property type="project" value="InterPro"/>
</dbReference>
<dbReference type="GO" id="GO:0043041">
    <property type="term" value="P:amino acid activation for nonribosomal peptide biosynthetic process"/>
    <property type="evidence" value="ECO:0007669"/>
    <property type="project" value="TreeGrafter"/>
</dbReference>
<dbReference type="EMBL" id="BMMX01000001">
    <property type="protein sequence ID" value="GGK76599.1"/>
    <property type="molecule type" value="Genomic_DNA"/>
</dbReference>
<accession>A0A8J3BTM4</accession>